<dbReference type="RefSeq" id="WP_344187869.1">
    <property type="nucleotide sequence ID" value="NZ_BAAAND010000001.1"/>
</dbReference>
<dbReference type="EMBL" id="BAAAND010000001">
    <property type="protein sequence ID" value="GAA1567722.1"/>
    <property type="molecule type" value="Genomic_DNA"/>
</dbReference>
<protein>
    <submittedName>
        <fullName evidence="1">Uncharacterized protein</fullName>
    </submittedName>
</protein>
<sequence length="149" mass="16331">MNPRDNEHAVPRYVDVTIVEFAAHTAYLDPLTGIGYLLTPRPGTDVEALRDPLVDAAWSDRLHDPERPVHLSLHSADREHALAHLGEQGWALLYDEDGGVEIAGRTSDRRQALCIYGQPTVENPTLEALDCAIIALDIAADLDFDAPAD</sequence>
<proteinExistence type="predicted"/>
<reference evidence="2" key="1">
    <citation type="journal article" date="2019" name="Int. J. Syst. Evol. Microbiol.">
        <title>The Global Catalogue of Microorganisms (GCM) 10K type strain sequencing project: providing services to taxonomists for standard genome sequencing and annotation.</title>
        <authorList>
            <consortium name="The Broad Institute Genomics Platform"/>
            <consortium name="The Broad Institute Genome Sequencing Center for Infectious Disease"/>
            <person name="Wu L."/>
            <person name="Ma J."/>
        </authorList>
    </citation>
    <scope>NUCLEOTIDE SEQUENCE [LARGE SCALE GENOMIC DNA]</scope>
    <source>
        <strain evidence="2">JCM 14304</strain>
    </source>
</reference>
<keyword evidence="2" id="KW-1185">Reference proteome</keyword>
<evidence type="ECO:0000313" key="1">
    <source>
        <dbReference type="EMBL" id="GAA1567722.1"/>
    </source>
</evidence>
<organism evidence="1 2">
    <name type="scientific">Kribbella karoonensis</name>
    <dbReference type="NCBI Taxonomy" id="324851"/>
    <lineage>
        <taxon>Bacteria</taxon>
        <taxon>Bacillati</taxon>
        <taxon>Actinomycetota</taxon>
        <taxon>Actinomycetes</taxon>
        <taxon>Propionibacteriales</taxon>
        <taxon>Kribbellaceae</taxon>
        <taxon>Kribbella</taxon>
    </lineage>
</organism>
<dbReference type="Proteomes" id="UP001500190">
    <property type="component" value="Unassembled WGS sequence"/>
</dbReference>
<name>A0ABP4NV72_9ACTN</name>
<comment type="caution">
    <text evidence="1">The sequence shown here is derived from an EMBL/GenBank/DDBJ whole genome shotgun (WGS) entry which is preliminary data.</text>
</comment>
<gene>
    <name evidence="1" type="ORF">GCM10009742_06930</name>
</gene>
<accession>A0ABP4NV72</accession>
<evidence type="ECO:0000313" key="2">
    <source>
        <dbReference type="Proteomes" id="UP001500190"/>
    </source>
</evidence>